<protein>
    <recommendedName>
        <fullName evidence="6 8">Large ribosomal subunit protein uL24</fullName>
    </recommendedName>
</protein>
<evidence type="ECO:0000313" key="12">
    <source>
        <dbReference type="Proteomes" id="UP000095665"/>
    </source>
</evidence>
<dbReference type="OrthoDB" id="9807419at2"/>
<dbReference type="SMART" id="SM00739">
    <property type="entry name" value="KOW"/>
    <property type="match status" value="1"/>
</dbReference>
<evidence type="ECO:0000256" key="6">
    <source>
        <dbReference type="ARBA" id="ARBA00035206"/>
    </source>
</evidence>
<evidence type="ECO:0000256" key="1">
    <source>
        <dbReference type="ARBA" id="ARBA00010618"/>
    </source>
</evidence>
<dbReference type="Pfam" id="PF17136">
    <property type="entry name" value="ribosomal_L24"/>
    <property type="match status" value="1"/>
</dbReference>
<dbReference type="GO" id="GO:1990904">
    <property type="term" value="C:ribonucleoprotein complex"/>
    <property type="evidence" value="ECO:0007669"/>
    <property type="project" value="UniProtKB-KW"/>
</dbReference>
<evidence type="ECO:0000259" key="10">
    <source>
        <dbReference type="SMART" id="SM00739"/>
    </source>
</evidence>
<evidence type="ECO:0000256" key="5">
    <source>
        <dbReference type="ARBA" id="ARBA00023274"/>
    </source>
</evidence>
<evidence type="ECO:0000256" key="9">
    <source>
        <dbReference type="RuleBase" id="RU003477"/>
    </source>
</evidence>
<dbReference type="EMBL" id="LN999832">
    <property type="protein sequence ID" value="CUX96201.1"/>
    <property type="molecule type" value="Genomic_DNA"/>
</dbReference>
<dbReference type="SUPFAM" id="SSF50104">
    <property type="entry name" value="Translation proteins SH3-like domain"/>
    <property type="match status" value="1"/>
</dbReference>
<dbReference type="AlphaFoldDB" id="A0A143WRG5"/>
<dbReference type="PROSITE" id="PS01108">
    <property type="entry name" value="RIBOSOMAL_L24"/>
    <property type="match status" value="1"/>
</dbReference>
<evidence type="ECO:0000313" key="11">
    <source>
        <dbReference type="EMBL" id="CUX96201.1"/>
    </source>
</evidence>
<comment type="function">
    <text evidence="7 8">One of the proteins that surrounds the polypeptide exit tunnel on the outside of the subunit.</text>
</comment>
<accession>A0A143WRG5</accession>
<dbReference type="STRING" id="1070130.FVIR_GE00343"/>
<comment type="similarity">
    <text evidence="1 8 9">Belongs to the universal ribosomal protein uL24 family.</text>
</comment>
<dbReference type="InterPro" id="IPR005825">
    <property type="entry name" value="Ribosomal_uL24_CS"/>
</dbReference>
<dbReference type="GO" id="GO:0005829">
    <property type="term" value="C:cytosol"/>
    <property type="evidence" value="ECO:0007669"/>
    <property type="project" value="UniProtKB-ARBA"/>
</dbReference>
<feature type="domain" description="KOW" evidence="10">
    <location>
        <begin position="4"/>
        <end position="31"/>
    </location>
</feature>
<dbReference type="CDD" id="cd06089">
    <property type="entry name" value="KOW_RPL26"/>
    <property type="match status" value="1"/>
</dbReference>
<dbReference type="GO" id="GO:0003735">
    <property type="term" value="F:structural constituent of ribosome"/>
    <property type="evidence" value="ECO:0007669"/>
    <property type="project" value="InterPro"/>
</dbReference>
<dbReference type="GO" id="GO:0006412">
    <property type="term" value="P:translation"/>
    <property type="evidence" value="ECO:0007669"/>
    <property type="project" value="UniProtKB-UniRule"/>
</dbReference>
<dbReference type="KEGG" id="ged:FVIR_GE00343"/>
<dbReference type="PATRIC" id="fig|1070130.3.peg.550"/>
<evidence type="ECO:0000256" key="4">
    <source>
        <dbReference type="ARBA" id="ARBA00022980"/>
    </source>
</evidence>
<dbReference type="Gene3D" id="2.30.30.30">
    <property type="match status" value="1"/>
</dbReference>
<name>A0A143WRG5_9ENTR</name>
<dbReference type="GO" id="GO:0005840">
    <property type="term" value="C:ribosome"/>
    <property type="evidence" value="ECO:0007669"/>
    <property type="project" value="UniProtKB-KW"/>
</dbReference>
<dbReference type="RefSeq" id="WP_067498153.1">
    <property type="nucleotide sequence ID" value="NZ_LN999832.1"/>
</dbReference>
<dbReference type="InterPro" id="IPR008991">
    <property type="entry name" value="Translation_prot_SH3-like_sf"/>
</dbReference>
<proteinExistence type="inferred from homology"/>
<dbReference type="InterPro" id="IPR041988">
    <property type="entry name" value="Ribosomal_uL24_KOW"/>
</dbReference>
<keyword evidence="2 8" id="KW-0699">rRNA-binding</keyword>
<dbReference type="InterPro" id="IPR003256">
    <property type="entry name" value="Ribosomal_uL24"/>
</dbReference>
<sequence length="103" mass="11335">MAAKIHRNDEVIVITGKDKGRRGKVKDVLSTGKAIVEGINLVRKHKKPAAINQPGGILEKEMAINISNLAIFNTVTSKADRVGFKIKDGKKIRIFKSNCEIIK</sequence>
<dbReference type="HAMAP" id="MF_01326_B">
    <property type="entry name" value="Ribosomal_uL24_B"/>
    <property type="match status" value="1"/>
</dbReference>
<dbReference type="GO" id="GO:0019843">
    <property type="term" value="F:rRNA binding"/>
    <property type="evidence" value="ECO:0007669"/>
    <property type="project" value="UniProtKB-UniRule"/>
</dbReference>
<dbReference type="InterPro" id="IPR005824">
    <property type="entry name" value="KOW"/>
</dbReference>
<evidence type="ECO:0000256" key="2">
    <source>
        <dbReference type="ARBA" id="ARBA00022730"/>
    </source>
</evidence>
<evidence type="ECO:0000256" key="7">
    <source>
        <dbReference type="ARBA" id="ARBA00058688"/>
    </source>
</evidence>
<dbReference type="Proteomes" id="UP000095665">
    <property type="component" value="Chromosome I"/>
</dbReference>
<organism evidence="11 12">
    <name type="scientific">Candidatus Gullanella endobia</name>
    <dbReference type="NCBI Taxonomy" id="1070130"/>
    <lineage>
        <taxon>Bacteria</taxon>
        <taxon>Pseudomonadati</taxon>
        <taxon>Pseudomonadota</taxon>
        <taxon>Gammaproteobacteria</taxon>
        <taxon>Enterobacterales</taxon>
        <taxon>Enterobacteriaceae</taxon>
        <taxon>Candidatus Gullanella</taxon>
    </lineage>
</organism>
<dbReference type="PANTHER" id="PTHR12903">
    <property type="entry name" value="MITOCHONDRIAL RIBOSOMAL PROTEIN L24"/>
    <property type="match status" value="1"/>
</dbReference>
<evidence type="ECO:0000256" key="8">
    <source>
        <dbReference type="HAMAP-Rule" id="MF_01326"/>
    </source>
</evidence>
<keyword evidence="12" id="KW-1185">Reference proteome</keyword>
<evidence type="ECO:0000256" key="3">
    <source>
        <dbReference type="ARBA" id="ARBA00022884"/>
    </source>
</evidence>
<dbReference type="NCBIfam" id="TIGR01079">
    <property type="entry name" value="rplX_bact"/>
    <property type="match status" value="1"/>
</dbReference>
<comment type="subunit">
    <text evidence="8">Part of the 50S ribosomal subunit.</text>
</comment>
<dbReference type="InterPro" id="IPR014722">
    <property type="entry name" value="Rib_uL2_dom2"/>
</dbReference>
<dbReference type="Pfam" id="PF00467">
    <property type="entry name" value="KOW"/>
    <property type="match status" value="1"/>
</dbReference>
<dbReference type="FunFam" id="2.30.30.30:FF:000004">
    <property type="entry name" value="50S ribosomal protein L24"/>
    <property type="match status" value="1"/>
</dbReference>
<comment type="function">
    <text evidence="8">One of two assembly initiator proteins, it binds directly to the 5'-end of the 23S rRNA, where it nucleates assembly of the 50S subunit.</text>
</comment>
<keyword evidence="5 8" id="KW-0687">Ribonucleoprotein</keyword>
<gene>
    <name evidence="8 11" type="primary">rplX</name>
    <name evidence="11" type="ORF">FVIR_GE00343</name>
</gene>
<keyword evidence="3 8" id="KW-0694">RNA-binding</keyword>
<keyword evidence="4 8" id="KW-0689">Ribosomal protein</keyword>
<dbReference type="InterPro" id="IPR057264">
    <property type="entry name" value="Ribosomal_uL24_C"/>
</dbReference>
<reference evidence="12" key="1">
    <citation type="submission" date="2016-01" db="EMBL/GenBank/DDBJ databases">
        <authorList>
            <person name="Husnik F."/>
        </authorList>
    </citation>
    <scope>NUCLEOTIDE SEQUENCE [LARGE SCALE GENOMIC DNA]</scope>
</reference>